<dbReference type="Proteomes" id="UP000028073">
    <property type="component" value="Unassembled WGS sequence"/>
</dbReference>
<evidence type="ECO:0000313" key="2">
    <source>
        <dbReference type="Proteomes" id="UP000028073"/>
    </source>
</evidence>
<name>A0A081ND93_9GAMM</name>
<comment type="caution">
    <text evidence="1">The sequence shown here is derived from an EMBL/GenBank/DDBJ whole genome shotgun (WGS) entry which is preliminary data.</text>
</comment>
<organism evidence="1 2">
    <name type="scientific">Endozoicomonas numazuensis</name>
    <dbReference type="NCBI Taxonomy" id="1137799"/>
    <lineage>
        <taxon>Bacteria</taxon>
        <taxon>Pseudomonadati</taxon>
        <taxon>Pseudomonadota</taxon>
        <taxon>Gammaproteobacteria</taxon>
        <taxon>Oceanospirillales</taxon>
        <taxon>Endozoicomonadaceae</taxon>
        <taxon>Endozoicomonas</taxon>
    </lineage>
</organism>
<dbReference type="Pfam" id="PF15594">
    <property type="entry name" value="Imm50"/>
    <property type="match status" value="1"/>
</dbReference>
<dbReference type="OrthoDB" id="9157057at2"/>
<dbReference type="AlphaFoldDB" id="A0A081ND93"/>
<dbReference type="EMBL" id="JOKH01000005">
    <property type="protein sequence ID" value="KEQ16416.1"/>
    <property type="molecule type" value="Genomic_DNA"/>
</dbReference>
<dbReference type="InterPro" id="IPR028957">
    <property type="entry name" value="Imm50"/>
</dbReference>
<gene>
    <name evidence="1" type="ORF">GZ78_21355</name>
</gene>
<sequence>MWNQLLLNPEFIDSIYDITPKLNKVRVHSIELSQDGPVLKIRFDLDTLPSSPPKKWRQEYNKIQLTLTLIEISNLSLKEWRRDNILALHFQKKNNGRIEFSATGDSCNVSCICSFLRLDHISPYLN</sequence>
<proteinExistence type="predicted"/>
<protein>
    <submittedName>
        <fullName evidence="1">Uncharacterized protein</fullName>
    </submittedName>
</protein>
<dbReference type="RefSeq" id="WP_034839926.1">
    <property type="nucleotide sequence ID" value="NZ_JOKH01000005.1"/>
</dbReference>
<dbReference type="eggNOG" id="ENOG503395C">
    <property type="taxonomic scope" value="Bacteria"/>
</dbReference>
<keyword evidence="2" id="KW-1185">Reference proteome</keyword>
<reference evidence="1 2" key="1">
    <citation type="submission" date="2014-06" db="EMBL/GenBank/DDBJ databases">
        <title>Whole Genome Sequences of Three Symbiotic Endozoicomonas Bacteria.</title>
        <authorList>
            <person name="Neave M.J."/>
            <person name="Apprill A."/>
            <person name="Voolstra C.R."/>
        </authorList>
    </citation>
    <scope>NUCLEOTIDE SEQUENCE [LARGE SCALE GENOMIC DNA]</scope>
    <source>
        <strain evidence="1 2">DSM 25634</strain>
    </source>
</reference>
<accession>A0A081ND93</accession>
<evidence type="ECO:0000313" key="1">
    <source>
        <dbReference type="EMBL" id="KEQ16416.1"/>
    </source>
</evidence>
<dbReference type="STRING" id="1137799.GZ78_21355"/>